<evidence type="ECO:0000313" key="4">
    <source>
        <dbReference type="Proteomes" id="UP000701801"/>
    </source>
</evidence>
<proteinExistence type="predicted"/>
<feature type="compositionally biased region" description="Polar residues" evidence="1">
    <location>
        <begin position="157"/>
        <end position="167"/>
    </location>
</feature>
<dbReference type="EMBL" id="CAJVRM010000629">
    <property type="protein sequence ID" value="CAG8982473.1"/>
    <property type="molecule type" value="Genomic_DNA"/>
</dbReference>
<protein>
    <submittedName>
        <fullName evidence="3">Uncharacterized protein</fullName>
    </submittedName>
</protein>
<keyword evidence="4" id="KW-1185">Reference proteome</keyword>
<feature type="chain" id="PRO_5040447998" evidence="2">
    <location>
        <begin position="21"/>
        <end position="646"/>
    </location>
</feature>
<feature type="compositionally biased region" description="Low complexity" evidence="1">
    <location>
        <begin position="505"/>
        <end position="515"/>
    </location>
</feature>
<dbReference type="OrthoDB" id="10565950at2759"/>
<comment type="caution">
    <text evidence="3">The sequence shown here is derived from an EMBL/GenBank/DDBJ whole genome shotgun (WGS) entry which is preliminary data.</text>
</comment>
<accession>A0A9N9LZ32</accession>
<feature type="compositionally biased region" description="Basic and acidic residues" evidence="1">
    <location>
        <begin position="135"/>
        <end position="144"/>
    </location>
</feature>
<sequence>MKFAITVVLATALLTTSVPAIVVPRGGGEGGDPPKDFTPIKPATTARVAPGPYKPPFETKQANAKASKRSEKEILCDEGGCYTVSVPRTFPPIPQPTKTASVATQPYVPPFATKVKRADEASVTDSADAPVNTEFIKKREEGGEPPKQFTPIKPVTTAHQGGQSYYTKSAFRAQSKESEAKSDNPLSRNQSPTPTPATAPASKLEAFHHSALPGGGPRDHPVYVRPSRPCVSTTSESFPAKAFPPSPSNPSHLYFLRASTLAAPNQHLHRATAKGLDIDLHSSFMATGYSPSNSSAWRSPSSSLARPPKLNFAFPRGILDRFDNEFKNDFPFLIEDLEFVDVFDLKEGGGPVDLHMRQKGYWRNKSPEPGPYSKNPNARAPSRYVYCSKITGDLKNRRFPNVNDFARAINRYYGRIPMFIFRLIGAEGHDIINSVLSDPKNSLMMEQVTTAWWQLVDDVVVLLRNSYEQFLKRPDTISQRKRKSTHSSVFRRNPRRRQLYPSPTPRSSSVGSSTTPIANQLARQIPGNPLAVQTRAVTYKAISIPAPALPVENVPQLDNSSHLDTISQLLSNSEQISGIARQLKNVSEQLEKAPSAESLRRSLVELMEFASGDFLAEAERQREQSLVNLTAQSKDLTRQLLAYVLP</sequence>
<gene>
    <name evidence="3" type="ORF">HYALB_00009967</name>
</gene>
<dbReference type="AlphaFoldDB" id="A0A9N9LZ32"/>
<name>A0A9N9LZ32_9HELO</name>
<feature type="signal peptide" evidence="2">
    <location>
        <begin position="1"/>
        <end position="20"/>
    </location>
</feature>
<feature type="region of interest" description="Disordered" evidence="1">
    <location>
        <begin position="25"/>
        <end position="70"/>
    </location>
</feature>
<keyword evidence="2" id="KW-0732">Signal</keyword>
<evidence type="ECO:0000313" key="3">
    <source>
        <dbReference type="EMBL" id="CAG8982473.1"/>
    </source>
</evidence>
<evidence type="ECO:0000256" key="1">
    <source>
        <dbReference type="SAM" id="MobiDB-lite"/>
    </source>
</evidence>
<organism evidence="3 4">
    <name type="scientific">Hymenoscyphus albidus</name>
    <dbReference type="NCBI Taxonomy" id="595503"/>
    <lineage>
        <taxon>Eukaryota</taxon>
        <taxon>Fungi</taxon>
        <taxon>Dikarya</taxon>
        <taxon>Ascomycota</taxon>
        <taxon>Pezizomycotina</taxon>
        <taxon>Leotiomycetes</taxon>
        <taxon>Helotiales</taxon>
        <taxon>Helotiaceae</taxon>
        <taxon>Hymenoscyphus</taxon>
    </lineage>
</organism>
<feature type="region of interest" description="Disordered" evidence="1">
    <location>
        <begin position="117"/>
        <end position="200"/>
    </location>
</feature>
<dbReference type="Proteomes" id="UP000701801">
    <property type="component" value="Unassembled WGS sequence"/>
</dbReference>
<reference evidence="3" key="1">
    <citation type="submission" date="2021-07" db="EMBL/GenBank/DDBJ databases">
        <authorList>
            <person name="Durling M."/>
        </authorList>
    </citation>
    <scope>NUCLEOTIDE SEQUENCE</scope>
</reference>
<feature type="region of interest" description="Disordered" evidence="1">
    <location>
        <begin position="476"/>
        <end position="515"/>
    </location>
</feature>
<evidence type="ECO:0000256" key="2">
    <source>
        <dbReference type="SAM" id="SignalP"/>
    </source>
</evidence>